<dbReference type="PIRSF" id="PIRSF000410">
    <property type="entry name" value="CheR"/>
    <property type="match status" value="1"/>
</dbReference>
<dbReference type="InterPro" id="IPR022642">
    <property type="entry name" value="CheR_C"/>
</dbReference>
<dbReference type="InterPro" id="IPR050903">
    <property type="entry name" value="Bact_Chemotaxis_MeTrfase"/>
</dbReference>
<evidence type="ECO:0000256" key="2">
    <source>
        <dbReference type="ARBA" id="ARBA00022603"/>
    </source>
</evidence>
<dbReference type="SMART" id="SM00138">
    <property type="entry name" value="MeTrc"/>
    <property type="match status" value="1"/>
</dbReference>
<evidence type="ECO:0000256" key="3">
    <source>
        <dbReference type="ARBA" id="ARBA00022679"/>
    </source>
</evidence>
<proteinExistence type="predicted"/>
<dbReference type="PANTHER" id="PTHR24422:SF19">
    <property type="entry name" value="CHEMOTAXIS PROTEIN METHYLTRANSFERASE"/>
    <property type="match status" value="1"/>
</dbReference>
<dbReference type="InterPro" id="IPR026024">
    <property type="entry name" value="Chemotaxis_MeTrfase_CheR"/>
</dbReference>
<dbReference type="InterPro" id="IPR036804">
    <property type="entry name" value="CheR_N_sf"/>
</dbReference>
<dbReference type="EMBL" id="JBEPIJ010000012">
    <property type="protein sequence ID" value="MES0874575.1"/>
    <property type="molecule type" value="Genomic_DNA"/>
</dbReference>
<dbReference type="SUPFAM" id="SSF53335">
    <property type="entry name" value="S-adenosyl-L-methionine-dependent methyltransferases"/>
    <property type="match status" value="1"/>
</dbReference>
<accession>A0ABV2ABF3</accession>
<gene>
    <name evidence="7" type="ORF">ABSH63_11240</name>
</gene>
<comment type="function">
    <text evidence="5">Methylation of the membrane-bound methyl-accepting chemotaxis proteins (MCP) to form gamma-glutamyl methyl ester residues in MCP.</text>
</comment>
<evidence type="ECO:0000256" key="4">
    <source>
        <dbReference type="ARBA" id="ARBA00022691"/>
    </source>
</evidence>
<evidence type="ECO:0000313" key="8">
    <source>
        <dbReference type="Proteomes" id="UP001465331"/>
    </source>
</evidence>
<keyword evidence="4 5" id="KW-0949">S-adenosyl-L-methionine</keyword>
<dbReference type="Pfam" id="PF03705">
    <property type="entry name" value="CheR_N"/>
    <property type="match status" value="1"/>
</dbReference>
<dbReference type="PROSITE" id="PS50123">
    <property type="entry name" value="CHER"/>
    <property type="match status" value="1"/>
</dbReference>
<dbReference type="PRINTS" id="PR00996">
    <property type="entry name" value="CHERMTFRASE"/>
</dbReference>
<dbReference type="GO" id="GO:0008168">
    <property type="term" value="F:methyltransferase activity"/>
    <property type="evidence" value="ECO:0007669"/>
    <property type="project" value="UniProtKB-KW"/>
</dbReference>
<dbReference type="Gene3D" id="1.10.155.10">
    <property type="entry name" value="Chemotaxis receptor methyltransferase CheR, N-terminal domain"/>
    <property type="match status" value="1"/>
</dbReference>
<dbReference type="InterPro" id="IPR029063">
    <property type="entry name" value="SAM-dependent_MTases_sf"/>
</dbReference>
<keyword evidence="3 5" id="KW-0808">Transferase</keyword>
<keyword evidence="8" id="KW-1185">Reference proteome</keyword>
<evidence type="ECO:0000259" key="6">
    <source>
        <dbReference type="PROSITE" id="PS50123"/>
    </source>
</evidence>
<dbReference type="InterPro" id="IPR000780">
    <property type="entry name" value="CheR_MeTrfase"/>
</dbReference>
<reference evidence="7 8" key="1">
    <citation type="submission" date="2024-06" db="EMBL/GenBank/DDBJ databases">
        <authorList>
            <person name="Li Z."/>
            <person name="Jiang Y."/>
        </authorList>
    </citation>
    <scope>NUCLEOTIDE SEQUENCE [LARGE SCALE GENOMIC DNA]</scope>
    <source>
        <strain evidence="7 8">HSW-8</strain>
    </source>
</reference>
<evidence type="ECO:0000256" key="5">
    <source>
        <dbReference type="PIRNR" id="PIRNR000410"/>
    </source>
</evidence>
<protein>
    <recommendedName>
        <fullName evidence="5">Chemotaxis protein methyltransferase</fullName>
        <ecNumber evidence="5">2.1.1.80</ecNumber>
    </recommendedName>
</protein>
<sequence length="284" mass="31560">MTAAVEAGSEREFAYTAGDFERVRRLIHQRAGIALCAGKRDLVYSRLSRRLRATGHRRFGDYLDALERGGDADEWQAFVNALTTNLTSFFREPHHFERLRALLTALPRGSRAALWCSAASTGEEAYSMAITAAETFGTLSPPVSIVATDIDTNVLATAARGVYPLERVAALPRAQLQRYFRRGVGANEGLCRVIDELRRLVSFRALNLLAPSWPLRGPLHAIFCRNVMIYFDKPTQRRLIERFVPLLADGGVLCLGHSESLPEAGQLLVSEGRTVYRRVFGAQP</sequence>
<dbReference type="RefSeq" id="WP_352889817.1">
    <property type="nucleotide sequence ID" value="NZ_JBEPIJ010000012.1"/>
</dbReference>
<dbReference type="SUPFAM" id="SSF47757">
    <property type="entry name" value="Chemotaxis receptor methyltransferase CheR, N-terminal domain"/>
    <property type="match status" value="1"/>
</dbReference>
<dbReference type="InterPro" id="IPR022641">
    <property type="entry name" value="CheR_N"/>
</dbReference>
<keyword evidence="2 5" id="KW-0489">Methyltransferase</keyword>
<dbReference type="GO" id="GO:0032259">
    <property type="term" value="P:methylation"/>
    <property type="evidence" value="ECO:0007669"/>
    <property type="project" value="UniProtKB-KW"/>
</dbReference>
<feature type="domain" description="CheR-type methyltransferase" evidence="6">
    <location>
        <begin position="8"/>
        <end position="281"/>
    </location>
</feature>
<dbReference type="Pfam" id="PF01739">
    <property type="entry name" value="CheR"/>
    <property type="match status" value="1"/>
</dbReference>
<comment type="catalytic activity">
    <reaction evidence="1 5">
        <text>L-glutamyl-[protein] + S-adenosyl-L-methionine = [protein]-L-glutamate 5-O-methyl ester + S-adenosyl-L-homocysteine</text>
        <dbReference type="Rhea" id="RHEA:24452"/>
        <dbReference type="Rhea" id="RHEA-COMP:10208"/>
        <dbReference type="Rhea" id="RHEA-COMP:10311"/>
        <dbReference type="ChEBI" id="CHEBI:29973"/>
        <dbReference type="ChEBI" id="CHEBI:57856"/>
        <dbReference type="ChEBI" id="CHEBI:59789"/>
        <dbReference type="ChEBI" id="CHEBI:82795"/>
        <dbReference type="EC" id="2.1.1.80"/>
    </reaction>
</comment>
<organism evidence="7 8">
    <name type="scientific">Sinimarinibacterium thermocellulolyticum</name>
    <dbReference type="NCBI Taxonomy" id="3170016"/>
    <lineage>
        <taxon>Bacteria</taxon>
        <taxon>Pseudomonadati</taxon>
        <taxon>Pseudomonadota</taxon>
        <taxon>Gammaproteobacteria</taxon>
        <taxon>Nevskiales</taxon>
        <taxon>Nevskiaceae</taxon>
        <taxon>Sinimarinibacterium</taxon>
    </lineage>
</organism>
<dbReference type="EC" id="2.1.1.80" evidence="5"/>
<name>A0ABV2ABF3_9GAMM</name>
<comment type="caution">
    <text evidence="7">The sequence shown here is derived from an EMBL/GenBank/DDBJ whole genome shotgun (WGS) entry which is preliminary data.</text>
</comment>
<evidence type="ECO:0000256" key="1">
    <source>
        <dbReference type="ARBA" id="ARBA00001541"/>
    </source>
</evidence>
<dbReference type="Proteomes" id="UP001465331">
    <property type="component" value="Unassembled WGS sequence"/>
</dbReference>
<dbReference type="Gene3D" id="3.40.50.150">
    <property type="entry name" value="Vaccinia Virus protein VP39"/>
    <property type="match status" value="1"/>
</dbReference>
<dbReference type="PANTHER" id="PTHR24422">
    <property type="entry name" value="CHEMOTAXIS PROTEIN METHYLTRANSFERASE"/>
    <property type="match status" value="1"/>
</dbReference>
<evidence type="ECO:0000313" key="7">
    <source>
        <dbReference type="EMBL" id="MES0874575.1"/>
    </source>
</evidence>